<reference evidence="7 8" key="1">
    <citation type="journal article" date="2018" name="Proc. Natl. Acad. Sci. U.S.A.">
        <title>Draft genome sequence of Camellia sinensis var. sinensis provides insights into the evolution of the tea genome and tea quality.</title>
        <authorList>
            <person name="Wei C."/>
            <person name="Yang H."/>
            <person name="Wang S."/>
            <person name="Zhao J."/>
            <person name="Liu C."/>
            <person name="Gao L."/>
            <person name="Xia E."/>
            <person name="Lu Y."/>
            <person name="Tai Y."/>
            <person name="She G."/>
            <person name="Sun J."/>
            <person name="Cao H."/>
            <person name="Tong W."/>
            <person name="Gao Q."/>
            <person name="Li Y."/>
            <person name="Deng W."/>
            <person name="Jiang X."/>
            <person name="Wang W."/>
            <person name="Chen Q."/>
            <person name="Zhang S."/>
            <person name="Li H."/>
            <person name="Wu J."/>
            <person name="Wang P."/>
            <person name="Li P."/>
            <person name="Shi C."/>
            <person name="Zheng F."/>
            <person name="Jian J."/>
            <person name="Huang B."/>
            <person name="Shan D."/>
            <person name="Shi M."/>
            <person name="Fang C."/>
            <person name="Yue Y."/>
            <person name="Li F."/>
            <person name="Li D."/>
            <person name="Wei S."/>
            <person name="Han B."/>
            <person name="Jiang C."/>
            <person name="Yin Y."/>
            <person name="Xia T."/>
            <person name="Zhang Z."/>
            <person name="Bennetzen J.L."/>
            <person name="Zhao S."/>
            <person name="Wan X."/>
        </authorList>
    </citation>
    <scope>NUCLEOTIDE SEQUENCE [LARGE SCALE GENOMIC DNA]</scope>
    <source>
        <strain evidence="8">cv. Shuchazao</strain>
        <tissue evidence="7">Leaf</tissue>
    </source>
</reference>
<organism evidence="7 8">
    <name type="scientific">Camellia sinensis var. sinensis</name>
    <name type="common">China tea</name>
    <dbReference type="NCBI Taxonomy" id="542762"/>
    <lineage>
        <taxon>Eukaryota</taxon>
        <taxon>Viridiplantae</taxon>
        <taxon>Streptophyta</taxon>
        <taxon>Embryophyta</taxon>
        <taxon>Tracheophyta</taxon>
        <taxon>Spermatophyta</taxon>
        <taxon>Magnoliopsida</taxon>
        <taxon>eudicotyledons</taxon>
        <taxon>Gunneridae</taxon>
        <taxon>Pentapetalae</taxon>
        <taxon>asterids</taxon>
        <taxon>Ericales</taxon>
        <taxon>Theaceae</taxon>
        <taxon>Camellia</taxon>
    </lineage>
</organism>
<evidence type="ECO:0000256" key="1">
    <source>
        <dbReference type="ARBA" id="ARBA00022679"/>
    </source>
</evidence>
<dbReference type="InterPro" id="IPR011009">
    <property type="entry name" value="Kinase-like_dom_sf"/>
</dbReference>
<keyword evidence="1" id="KW-0808">Transferase</keyword>
<dbReference type="GO" id="GO:0004674">
    <property type="term" value="F:protein serine/threonine kinase activity"/>
    <property type="evidence" value="ECO:0007669"/>
    <property type="project" value="TreeGrafter"/>
</dbReference>
<feature type="region of interest" description="Disordered" evidence="5">
    <location>
        <begin position="633"/>
        <end position="657"/>
    </location>
</feature>
<dbReference type="Proteomes" id="UP000306102">
    <property type="component" value="Unassembled WGS sequence"/>
</dbReference>
<accession>A0A4V3WM78</accession>
<feature type="compositionally biased region" description="Low complexity" evidence="5">
    <location>
        <begin position="645"/>
        <end position="656"/>
    </location>
</feature>
<feature type="region of interest" description="Disordered" evidence="5">
    <location>
        <begin position="518"/>
        <end position="542"/>
    </location>
</feature>
<evidence type="ECO:0000313" key="7">
    <source>
        <dbReference type="EMBL" id="THG07577.1"/>
    </source>
</evidence>
<keyword evidence="4" id="KW-0067">ATP-binding</keyword>
<dbReference type="Gene3D" id="1.10.510.10">
    <property type="entry name" value="Transferase(Phosphotransferase) domain 1"/>
    <property type="match status" value="1"/>
</dbReference>
<comment type="caution">
    <text evidence="7">The sequence shown here is derived from an EMBL/GenBank/DDBJ whole genome shotgun (WGS) entry which is preliminary data.</text>
</comment>
<dbReference type="PANTHER" id="PTHR43671:SF66">
    <property type="entry name" value="SERINE_THREONINE-PROTEIN KINASE NEK2"/>
    <property type="match status" value="1"/>
</dbReference>
<evidence type="ECO:0000256" key="3">
    <source>
        <dbReference type="ARBA" id="ARBA00022777"/>
    </source>
</evidence>
<feature type="chain" id="PRO_5020638058" description="Protein kinase domain-containing protein" evidence="6">
    <location>
        <begin position="18"/>
        <end position="694"/>
    </location>
</feature>
<keyword evidence="3" id="KW-0418">Kinase</keyword>
<evidence type="ECO:0000256" key="4">
    <source>
        <dbReference type="ARBA" id="ARBA00022840"/>
    </source>
</evidence>
<dbReference type="EMBL" id="SDRB02009926">
    <property type="protein sequence ID" value="THG07577.1"/>
    <property type="molecule type" value="Genomic_DNA"/>
</dbReference>
<dbReference type="SUPFAM" id="SSF56112">
    <property type="entry name" value="Protein kinase-like (PK-like)"/>
    <property type="match status" value="1"/>
</dbReference>
<gene>
    <name evidence="7" type="ORF">TEA_014687</name>
</gene>
<keyword evidence="8" id="KW-1185">Reference proteome</keyword>
<keyword evidence="6" id="KW-0732">Signal</keyword>
<name>A0A4V3WM78_CAMSN</name>
<dbReference type="PANTHER" id="PTHR43671">
    <property type="entry name" value="SERINE/THREONINE-PROTEIN KINASE NEK"/>
    <property type="match status" value="1"/>
</dbReference>
<protein>
    <recommendedName>
        <fullName evidence="9">Protein kinase domain-containing protein</fullName>
    </recommendedName>
</protein>
<dbReference type="Gene3D" id="3.30.200.20">
    <property type="entry name" value="Phosphorylase Kinase, domain 1"/>
    <property type="match status" value="1"/>
</dbReference>
<evidence type="ECO:0000256" key="6">
    <source>
        <dbReference type="SAM" id="SignalP"/>
    </source>
</evidence>
<evidence type="ECO:0000313" key="8">
    <source>
        <dbReference type="Proteomes" id="UP000306102"/>
    </source>
</evidence>
<evidence type="ECO:0000256" key="2">
    <source>
        <dbReference type="ARBA" id="ARBA00022741"/>
    </source>
</evidence>
<dbReference type="InterPro" id="IPR050660">
    <property type="entry name" value="NEK_Ser/Thr_kinase"/>
</dbReference>
<feature type="signal peptide" evidence="6">
    <location>
        <begin position="1"/>
        <end position="17"/>
    </location>
</feature>
<dbReference type="GO" id="GO:0005524">
    <property type="term" value="F:ATP binding"/>
    <property type="evidence" value="ECO:0007669"/>
    <property type="project" value="UniProtKB-KW"/>
</dbReference>
<evidence type="ECO:0008006" key="9">
    <source>
        <dbReference type="Google" id="ProtNLM"/>
    </source>
</evidence>
<keyword evidence="2" id="KW-0547">Nucleotide-binding</keyword>
<evidence type="ECO:0000256" key="5">
    <source>
        <dbReference type="SAM" id="MobiDB-lite"/>
    </source>
</evidence>
<dbReference type="AlphaFoldDB" id="A0A4V3WM78"/>
<feature type="compositionally biased region" description="Low complexity" evidence="5">
    <location>
        <begin position="518"/>
        <end position="531"/>
    </location>
</feature>
<proteinExistence type="predicted"/>
<sequence>MHSQILSLSVVFKCVLSHRDSVAYQWNPQKSKFSLEIEVIHQSDFEVHLSNLDQSHSYHFDFDLDLDLSSITSVSIQISAIQISAIQIGLSDSYLKIEIEGKKPLVLISILNDLQEEIELGLSNINKLVDIARSVANVNTNDYSALEYLLLDRLENLKYAIQDRKVDALVVETFGRCLEKLLQWVQWTQMFFMVCTKDKNYCQLLPDLSLVLTALIFMRASPTKDDIVRSLRTSPINPSKDRTSIEDFEIIKPISRGAFGRVFLARKRATEDLFAIKAQRWMKELCKGKEKLLDFGVAEALINKINKSIVAPLPTMYSGAFRGLVKSMLRKNPELRPSAADLLRHPHLQPYILKIQLKSYSPRWSTFPVQLSDSNYVKKTRFLEPDVVTMLTDREKQRSFSNDRALNPNLLRHPHLQPYILKIQLKSYSPRWSTFPVQLSDSNYVKKTRFLEPDVVTMLMDREKWRSFSNDRALNPSISGTELDSPCSSQRAQHFPSSLNKKLSELSVGSIHENMSVDTSTASKVSSAAKTPRLAPAKMSATPKRLTAPSRIFNIVLNHDSRPVSRTPASKPFQPTRRASLPLSTRAATFESPCKRNVGLLQGVESPNVSVNSPRIDKVVEFPLASSEDTLTFTKPRNGSECSDRSPTTVVSSRSSSDSRQHSFRVEFTLGALIQRCVGSSSLKNEVLRMERLF</sequence>